<dbReference type="Pfam" id="PF11595">
    <property type="entry name" value="DUF3245"/>
    <property type="match status" value="1"/>
</dbReference>
<keyword evidence="13" id="KW-1185">Reference proteome</keyword>
<dbReference type="GO" id="GO:0016567">
    <property type="term" value="P:protein ubiquitination"/>
    <property type="evidence" value="ECO:0007669"/>
    <property type="project" value="InterPro"/>
</dbReference>
<dbReference type="SMART" id="SM00220">
    <property type="entry name" value="S_TKc"/>
    <property type="match status" value="1"/>
</dbReference>
<dbReference type="Proteomes" id="UP000685013">
    <property type="component" value="Chromosome 17"/>
</dbReference>
<organism evidence="12 13">
    <name type="scientific">Cucurbita argyrosperma subsp. sororia</name>
    <dbReference type="NCBI Taxonomy" id="37648"/>
    <lineage>
        <taxon>Eukaryota</taxon>
        <taxon>Viridiplantae</taxon>
        <taxon>Streptophyta</taxon>
        <taxon>Embryophyta</taxon>
        <taxon>Tracheophyta</taxon>
        <taxon>Spermatophyta</taxon>
        <taxon>Magnoliopsida</taxon>
        <taxon>eudicotyledons</taxon>
        <taxon>Gunneridae</taxon>
        <taxon>Pentapetalae</taxon>
        <taxon>rosids</taxon>
        <taxon>fabids</taxon>
        <taxon>Cucurbitales</taxon>
        <taxon>Cucurbitaceae</taxon>
        <taxon>Cucurbiteae</taxon>
        <taxon>Cucurbita</taxon>
    </lineage>
</organism>
<feature type="coiled-coil region" evidence="7">
    <location>
        <begin position="933"/>
        <end position="1067"/>
    </location>
</feature>
<dbReference type="Pfam" id="PF04564">
    <property type="entry name" value="U-box"/>
    <property type="match status" value="1"/>
</dbReference>
<feature type="compositionally biased region" description="Low complexity" evidence="8">
    <location>
        <begin position="861"/>
        <end position="881"/>
    </location>
</feature>
<feature type="region of interest" description="Disordered" evidence="8">
    <location>
        <begin position="1"/>
        <end position="37"/>
    </location>
</feature>
<dbReference type="Pfam" id="PF03759">
    <property type="entry name" value="PRONE"/>
    <property type="match status" value="1"/>
</dbReference>
<dbReference type="PANTHER" id="PTHR45647:SF100">
    <property type="entry name" value="U-BOX DOMAIN-CONTAINING PROTEIN 33"/>
    <property type="match status" value="1"/>
</dbReference>
<evidence type="ECO:0000256" key="2">
    <source>
        <dbReference type="ARBA" id="ARBA00003861"/>
    </source>
</evidence>
<feature type="region of interest" description="Disordered" evidence="8">
    <location>
        <begin position="855"/>
        <end position="881"/>
    </location>
</feature>
<evidence type="ECO:0000259" key="9">
    <source>
        <dbReference type="PROSITE" id="PS50011"/>
    </source>
</evidence>
<dbReference type="PANTHER" id="PTHR45647">
    <property type="entry name" value="OS02G0152300 PROTEIN"/>
    <property type="match status" value="1"/>
</dbReference>
<feature type="domain" description="Protein kinase" evidence="9">
    <location>
        <begin position="1095"/>
        <end position="1355"/>
    </location>
</feature>
<dbReference type="GO" id="GO:0005524">
    <property type="term" value="F:ATP binding"/>
    <property type="evidence" value="ECO:0007669"/>
    <property type="project" value="InterPro"/>
</dbReference>
<feature type="domain" description="PRONE" evidence="10">
    <location>
        <begin position="84"/>
        <end position="432"/>
    </location>
</feature>
<keyword evidence="4 6" id="KW-0344">Guanine-nucleotide releasing factor</keyword>
<sequence>MEKFPISDQNSDVGFPPSSSSMDLNDQSTISETSDQSPASVYSFSYSRTISDASAFSDNSFCTPLAIPARQGTGKYKMTNGDKVDDQDAMDSEMEMMKERFAKLLLGEDMSGSGKGVCTAVTISNAITNLYATVFGQNLKLEPLSPEKTAMWRREMACLVSVCDYIVEFFTESQTLQNGTTIEVLSSRQRSDIYLNLPALQKLDMMLLDILDSFRDTEFWYAEKESMSSNSNRSRPGSFRRLPVQKEEKWWLPVPCIPSCGLSEKARRHLQNSRECANQIHKAAMAINSTVLAEMEIPQSYIDTLPKSGKASIGDTIYRYMYSADKFSPEHLLDCLQIGSEHDALELADRIEASMYTWRRKACLTYSKSSWELVKDLIAETDTSKIQYNRDVGQAVLESYSRVLEGLTFNIVAWIEDVLFADSVYFGFLISRLEKVGAFHEVTVVQSNNLQKSLLFHRGSSLECLKYCSLDFAVANPMSSNVERPQKSRPPEIIKLNDAAKLAAQLMSKMTKTEWKEPANDNESTMFEPGNRPPRLGLGAKITHNIRNGPSNDPIDRKLYAKLDAVKKQAARKVSEDTPVLNNEDDDDDDDNDKESRTAIFDKKRAATRVSMTPLRAKKKRSERLTDPTGIMAGSCGDDVVYMAVGNDVNECRLNLVYAIKHLGGRRICVVHVHEPAKLIPFLGTQFLASSMKEKEVNAYRERERQDANNILDGFLFLCHQAGVWAEKLYFESDKIKKGIVELVSLHGIRRLIMGAAADKYYSRKMTKIRSRKAMYVHLKAPAFCQIQFVCNGQLIRTREACPQEAHVDVPPPSPQSQNVNGACWRPMESGQFNGSRIQSPSIVLERLSISKLVSNDSGTSSPFERSYSPSSSSGCLDAASSRTEEDEYGVGLNSPLLLKDVAPNSSPLHLSGFQQDESADDILYIQLEKSITEAANAKREAFREAVKRAQAENELGNAIFRAKFYEDLYAGEARERKDVEEALSKEREELENVKNHVNKMMEELQVSRNRGLELENQIAGSDQMVKELEQKILSAIELLHNYKNDRDELLKQRDEALKEVDDIRTRQVEARSKHTAQVFSEFSFSEIAEATRKFDPSLKIGEGTHGSMYKGLLYNTEVCIKMFGSHTLQNPVEFQREVDVLSILRHPNIATLIGVCPEACILVYDYFPNGSLEDRLACKDNSSPLSWKTRIRIASELCSALIFIHSNKICKIIHGDLKPLNVLLDANYVPKLAGFGSCHFLPHDEKLSYNENISAKYGVKSNPEFPLTTKLDVFSFGMVLLSLLTGKSYLRMKEDVQFAIEERKLKDVLDPRAGDWPFVQAEQLAQLALRCCNRNSMYRPDLVSDVWRVLEPMKASCGGSVSVSLSFGDLQVQPPPYFLCPIFQEVMEDPHVAADGFTYEAEALRGWLDSGHNTSPMTNLRLEHQNLVPNRALRSVIQEWLHQQQ</sequence>
<dbReference type="InterPro" id="IPR008271">
    <property type="entry name" value="Ser/Thr_kinase_AS"/>
</dbReference>
<evidence type="ECO:0000259" key="10">
    <source>
        <dbReference type="PROSITE" id="PS51334"/>
    </source>
</evidence>
<proteinExistence type="predicted"/>
<feature type="domain" description="U-box" evidence="11">
    <location>
        <begin position="1374"/>
        <end position="1446"/>
    </location>
</feature>
<reference evidence="12 13" key="1">
    <citation type="journal article" date="2021" name="Hortic Res">
        <title>The domestication of Cucurbita argyrosperma as revealed by the genome of its wild relative.</title>
        <authorList>
            <person name="Barrera-Redondo J."/>
            <person name="Sanchez-de la Vega G."/>
            <person name="Aguirre-Liguori J.A."/>
            <person name="Castellanos-Morales G."/>
            <person name="Gutierrez-Guerrero Y.T."/>
            <person name="Aguirre-Dugua X."/>
            <person name="Aguirre-Planter E."/>
            <person name="Tenaillon M.I."/>
            <person name="Lira-Saade R."/>
            <person name="Eguiarte L.E."/>
        </authorList>
    </citation>
    <scope>NUCLEOTIDE SEQUENCE [LARGE SCALE GENOMIC DNA]</scope>
    <source>
        <strain evidence="12">JBR-2021</strain>
    </source>
</reference>
<dbReference type="PROSITE" id="PS50011">
    <property type="entry name" value="PROTEIN_KINASE_DOM"/>
    <property type="match status" value="1"/>
</dbReference>
<comment type="caution">
    <text evidence="12">The sequence shown here is derived from an EMBL/GenBank/DDBJ whole genome shotgun (WGS) entry which is preliminary data.</text>
</comment>
<dbReference type="InterPro" id="IPR003613">
    <property type="entry name" value="Ubox_domain"/>
</dbReference>
<evidence type="ECO:0000313" key="13">
    <source>
        <dbReference type="Proteomes" id="UP000685013"/>
    </source>
</evidence>
<dbReference type="CDD" id="cd16655">
    <property type="entry name" value="RING-Ubox_WDSUB1-like"/>
    <property type="match status" value="1"/>
</dbReference>
<feature type="non-terminal residue" evidence="12">
    <location>
        <position position="1"/>
    </location>
</feature>
<dbReference type="SMART" id="SM00504">
    <property type="entry name" value="Ubox"/>
    <property type="match status" value="1"/>
</dbReference>
<evidence type="ECO:0000256" key="6">
    <source>
        <dbReference type="PROSITE-ProRule" id="PRU00663"/>
    </source>
</evidence>
<dbReference type="GO" id="GO:0005085">
    <property type="term" value="F:guanyl-nucleotide exchange factor activity"/>
    <property type="evidence" value="ECO:0007669"/>
    <property type="project" value="UniProtKB-UniRule"/>
</dbReference>
<feature type="region of interest" description="Disordered" evidence="8">
    <location>
        <begin position="570"/>
        <end position="605"/>
    </location>
</feature>
<dbReference type="PROSITE" id="PS00108">
    <property type="entry name" value="PROTEIN_KINASE_ST"/>
    <property type="match status" value="1"/>
</dbReference>
<evidence type="ECO:0000256" key="3">
    <source>
        <dbReference type="ARBA" id="ARBA00012483"/>
    </source>
</evidence>
<dbReference type="GO" id="GO:0061630">
    <property type="term" value="F:ubiquitin protein ligase activity"/>
    <property type="evidence" value="ECO:0007669"/>
    <property type="project" value="UniProtKB-EC"/>
</dbReference>
<dbReference type="EMBL" id="JAGKQH010000017">
    <property type="protein sequence ID" value="KAG6575176.1"/>
    <property type="molecule type" value="Genomic_DNA"/>
</dbReference>
<dbReference type="PROSITE" id="PS51698">
    <property type="entry name" value="U_BOX"/>
    <property type="match status" value="1"/>
</dbReference>
<comment type="catalytic activity">
    <reaction evidence="1">
        <text>S-ubiquitinyl-[E2 ubiquitin-conjugating enzyme]-L-cysteine + [acceptor protein]-L-lysine = [E2 ubiquitin-conjugating enzyme]-L-cysteine + N(6)-ubiquitinyl-[acceptor protein]-L-lysine.</text>
        <dbReference type="EC" id="2.3.2.27"/>
    </reaction>
</comment>
<comment type="function">
    <text evidence="2">Functions as an E3 ubiquitin ligase.</text>
</comment>
<feature type="compositionally biased region" description="Acidic residues" evidence="8">
    <location>
        <begin position="583"/>
        <end position="593"/>
    </location>
</feature>
<dbReference type="InterPro" id="IPR021641">
    <property type="entry name" value="DUF3245"/>
</dbReference>
<dbReference type="PROSITE" id="PS51334">
    <property type="entry name" value="PRONE"/>
    <property type="match status" value="1"/>
</dbReference>
<keyword evidence="5" id="KW-0833">Ubl conjugation pathway</keyword>
<keyword evidence="7" id="KW-0175">Coiled coil</keyword>
<evidence type="ECO:0000256" key="1">
    <source>
        <dbReference type="ARBA" id="ARBA00000900"/>
    </source>
</evidence>
<gene>
    <name evidence="12" type="primary">PUB33</name>
    <name evidence="12" type="ORF">SDJN03_25815</name>
</gene>
<dbReference type="FunFam" id="1.20.58.2010:FF:000003">
    <property type="entry name" value="Rop guanine nucleotide exchange factor 14"/>
    <property type="match status" value="1"/>
</dbReference>
<feature type="compositionally biased region" description="Basic and acidic residues" evidence="8">
    <location>
        <begin position="594"/>
        <end position="605"/>
    </location>
</feature>
<dbReference type="GO" id="GO:0004672">
    <property type="term" value="F:protein kinase activity"/>
    <property type="evidence" value="ECO:0007669"/>
    <property type="project" value="InterPro"/>
</dbReference>
<evidence type="ECO:0000313" key="12">
    <source>
        <dbReference type="EMBL" id="KAG6575176.1"/>
    </source>
</evidence>
<protein>
    <recommendedName>
        <fullName evidence="3">RING-type E3 ubiquitin transferase</fullName>
        <ecNumber evidence="3">2.3.2.27</ecNumber>
    </recommendedName>
</protein>
<dbReference type="InterPro" id="IPR000719">
    <property type="entry name" value="Prot_kinase_dom"/>
</dbReference>
<evidence type="ECO:0000256" key="7">
    <source>
        <dbReference type="SAM" id="Coils"/>
    </source>
</evidence>
<evidence type="ECO:0000256" key="8">
    <source>
        <dbReference type="SAM" id="MobiDB-lite"/>
    </source>
</evidence>
<dbReference type="EC" id="2.3.2.27" evidence="3"/>
<feature type="compositionally biased region" description="Polar residues" evidence="8">
    <location>
        <begin position="7"/>
        <end position="37"/>
    </location>
</feature>
<dbReference type="CDD" id="cd01989">
    <property type="entry name" value="USP_STK_Ubox_N"/>
    <property type="match status" value="1"/>
</dbReference>
<evidence type="ECO:0000256" key="4">
    <source>
        <dbReference type="ARBA" id="ARBA00022658"/>
    </source>
</evidence>
<evidence type="ECO:0000256" key="5">
    <source>
        <dbReference type="ARBA" id="ARBA00022786"/>
    </source>
</evidence>
<dbReference type="Pfam" id="PF00069">
    <property type="entry name" value="Pkinase"/>
    <property type="match status" value="1"/>
</dbReference>
<accession>A0AAV6M4I9</accession>
<evidence type="ECO:0000259" key="11">
    <source>
        <dbReference type="PROSITE" id="PS51698"/>
    </source>
</evidence>
<dbReference type="InterPro" id="IPR005512">
    <property type="entry name" value="PRONE_dom"/>
</dbReference>
<name>A0AAV6M4I9_9ROSI</name>
<feature type="region of interest" description="Disordered" evidence="8">
    <location>
        <begin position="514"/>
        <end position="534"/>
    </location>
</feature>
<dbReference type="InterPro" id="IPR051348">
    <property type="entry name" value="U-box_ubiquitin_ligases"/>
</dbReference>